<dbReference type="Proteomes" id="UP000587760">
    <property type="component" value="Unassembled WGS sequence"/>
</dbReference>
<name>A0A841RI82_9SPIO</name>
<proteinExistence type="predicted"/>
<accession>A0A841RI82</accession>
<dbReference type="EMBL" id="JACHGJ010000010">
    <property type="protein sequence ID" value="MBB6482238.1"/>
    <property type="molecule type" value="Genomic_DNA"/>
</dbReference>
<reference evidence="1 2" key="1">
    <citation type="submission" date="2020-08" db="EMBL/GenBank/DDBJ databases">
        <title>Genomic Encyclopedia of Type Strains, Phase IV (KMG-IV): sequencing the most valuable type-strain genomes for metagenomic binning, comparative biology and taxonomic classification.</title>
        <authorList>
            <person name="Goeker M."/>
        </authorList>
    </citation>
    <scope>NUCLEOTIDE SEQUENCE [LARGE SCALE GENOMIC DNA]</scope>
    <source>
        <strain evidence="1 2">DSM 2461</strain>
    </source>
</reference>
<protein>
    <submittedName>
        <fullName evidence="1">Uncharacterized protein</fullName>
    </submittedName>
</protein>
<keyword evidence="2" id="KW-1185">Reference proteome</keyword>
<comment type="caution">
    <text evidence="1">The sequence shown here is derived from an EMBL/GenBank/DDBJ whole genome shotgun (WGS) entry which is preliminary data.</text>
</comment>
<sequence length="443" mass="51125">MKGPVIKTLATWTAFLLLMTVFPDLPAQSNIGATYRMLESAAFYENYEIRQELKETVFAPFLTVLNTPKKIFTQSGSPVPVKFEVRKTAEHFYLLFLNEFEYSFPVWGRGSYIIKRDILSGRFLQLKIFIQNDEGSYIRLFPEGSRTRMDVYLFGVQIYESILIPVEFERMVVAPFSMLINLTSDSIDWGSIFTDVSWSEWDMIEHMVREIRPHLTSIKEVDDGAQNRFGDFVYIETEQRQRDEKGMNCSGFVKWIGDGVYSSYRGEVDLFGPYMDLETLKREPAYDDSMNSWNDNYRDRDPLFGLDWIRNIASELYEKKTGVVPGIKDFDVNETPFFHYTENVGYAIEDLMAVLYLQAVKNPGSFYLGAINTEFGTAPVLRQYRHVAAFFPWFTEDGNFHVSVMDTGLEKFPVTLEGQFPGGFIHLVRIEGVESLNLPTVDP</sequence>
<evidence type="ECO:0000313" key="1">
    <source>
        <dbReference type="EMBL" id="MBB6482238.1"/>
    </source>
</evidence>
<evidence type="ECO:0000313" key="2">
    <source>
        <dbReference type="Proteomes" id="UP000587760"/>
    </source>
</evidence>
<dbReference type="RefSeq" id="WP_184748471.1">
    <property type="nucleotide sequence ID" value="NZ_JACHGJ010000010.1"/>
</dbReference>
<organism evidence="1 2">
    <name type="scientific">Spirochaeta isovalerica</name>
    <dbReference type="NCBI Taxonomy" id="150"/>
    <lineage>
        <taxon>Bacteria</taxon>
        <taxon>Pseudomonadati</taxon>
        <taxon>Spirochaetota</taxon>
        <taxon>Spirochaetia</taxon>
        <taxon>Spirochaetales</taxon>
        <taxon>Spirochaetaceae</taxon>
        <taxon>Spirochaeta</taxon>
    </lineage>
</organism>
<gene>
    <name evidence="1" type="ORF">HNR50_003927</name>
</gene>
<dbReference type="AlphaFoldDB" id="A0A841RI82"/>